<accession>A0A315ZYZ1</accession>
<dbReference type="AlphaFoldDB" id="A0A315ZYZ1"/>
<evidence type="ECO:0000313" key="2">
    <source>
        <dbReference type="EMBL" id="SUQ13887.1"/>
    </source>
</evidence>
<organism evidence="2 3">
    <name type="scientific">Faecalicatena contorta</name>
    <dbReference type="NCBI Taxonomy" id="39482"/>
    <lineage>
        <taxon>Bacteria</taxon>
        <taxon>Bacillati</taxon>
        <taxon>Bacillota</taxon>
        <taxon>Clostridia</taxon>
        <taxon>Lachnospirales</taxon>
        <taxon>Lachnospiraceae</taxon>
        <taxon>Faecalicatena</taxon>
    </lineage>
</organism>
<sequence>MEYKKILTLPGDTIIAATRGDITAVNAVIQYYRKYIAVLATRKLYDDYGGTYLYVDEELCSRLENKLISKVLEFKILTS</sequence>
<dbReference type="EMBL" id="UHJJ01000004">
    <property type="protein sequence ID" value="SUQ13887.1"/>
    <property type="molecule type" value="Genomic_DNA"/>
</dbReference>
<reference evidence="3" key="1">
    <citation type="submission" date="2017-07" db="EMBL/GenBank/DDBJ databases">
        <authorList>
            <person name="Varghese N."/>
            <person name="Submissions S."/>
        </authorList>
    </citation>
    <scope>NUCLEOTIDE SEQUENCE [LARGE SCALE GENOMIC DNA]</scope>
    <source>
        <strain evidence="3">NLAE-zl-C134</strain>
    </source>
</reference>
<evidence type="ECO:0000259" key="1">
    <source>
        <dbReference type="Pfam" id="PF12645"/>
    </source>
</evidence>
<dbReference type="OrthoDB" id="9801453at2"/>
<dbReference type="Pfam" id="PF12645">
    <property type="entry name" value="HTH_16"/>
    <property type="match status" value="1"/>
</dbReference>
<dbReference type="Proteomes" id="UP000254051">
    <property type="component" value="Unassembled WGS sequence"/>
</dbReference>
<feature type="domain" description="Helix-turn-helix conjugative transposon-like" evidence="1">
    <location>
        <begin position="13"/>
        <end position="75"/>
    </location>
</feature>
<gene>
    <name evidence="2" type="ORF">SAMN05216529_104198</name>
</gene>
<name>A0A315ZYZ1_9FIRM</name>
<dbReference type="RefSeq" id="WP_109710227.1">
    <property type="nucleotide sequence ID" value="NZ_QGDS01000004.1"/>
</dbReference>
<evidence type="ECO:0000313" key="3">
    <source>
        <dbReference type="Proteomes" id="UP000254051"/>
    </source>
</evidence>
<dbReference type="InterPro" id="IPR024760">
    <property type="entry name" value="HTH_dom_conjug_TS-like"/>
</dbReference>
<keyword evidence="3" id="KW-1185">Reference proteome</keyword>
<proteinExistence type="predicted"/>
<protein>
    <submittedName>
        <fullName evidence="2">Helix-turn-helix domain-containing protein</fullName>
    </submittedName>
</protein>